<evidence type="ECO:0000259" key="1">
    <source>
        <dbReference type="Pfam" id="PF06605"/>
    </source>
</evidence>
<organism evidence="2">
    <name type="scientific">Siphoviridae sp. ctUse40</name>
    <dbReference type="NCBI Taxonomy" id="2826356"/>
    <lineage>
        <taxon>Viruses</taxon>
        <taxon>Duplodnaviria</taxon>
        <taxon>Heunggongvirae</taxon>
        <taxon>Uroviricota</taxon>
        <taxon>Caudoviricetes</taxon>
    </lineage>
</organism>
<sequence length="570" mass="65344">MYEVYIINDGITKLLHSDNVISEKQGLKIIDGKIVEGINTINSFSFSMLPNNPRFNELFSYTTKIYVIKIKDNRRVFYGRVVKPKVSMESDGSFSKTIECEDRMGYLCDSLMDYLPEQYWNVKNTTYHEDGSIDKRGVLEFVLSIHNKKQPDEKKIYVGEVDIEDTDNVLYFGMQQHKNAFDTLKEKLIEHLGGELRLREGTDGKLYLDYLKEAGEVKTTSIALKKNMQKLSKETDPTSFITRLYPLGNKIKKTVEEKDGSITEIETDERITCAEANDGIPYVDDEEGIRTYGIIEGYRIYDHVVYPRTLLNHARVTLATNNKVKQKHVITALDLSTIGLDIDSFEVGNYHPIKNSLVGVDDTLRIIKKTTNINQPETSQLEIGDKYATLTELQLKRENSLKAEVNRTIETVSNNAQYNVAKTSNYLTSLINQFTDRIEQIIREETVSVSDFETYKTSISTEFDQTKDSFDFIFKNIQQEIKDVNGVVSTNQNKMVKYIRFEDGNIILGLVGNEVLLKESNDRISFLQNNIEVAYFSNNKLFVTNAEFTNGLKIFELEFTRESNGSYTFG</sequence>
<name>A0A8S5NCY5_9CAUD</name>
<accession>A0A8S5NCY5</accession>
<reference evidence="2" key="1">
    <citation type="journal article" date="2021" name="Proc. Natl. Acad. Sci. U.S.A.">
        <title>A Catalog of Tens of Thousands of Viruses from Human Metagenomes Reveals Hidden Associations with Chronic Diseases.</title>
        <authorList>
            <person name="Tisza M.J."/>
            <person name="Buck C.B."/>
        </authorList>
    </citation>
    <scope>NUCLEOTIDE SEQUENCE</scope>
    <source>
        <strain evidence="2">CtUse40</strain>
    </source>
</reference>
<dbReference type="InterPro" id="IPR007119">
    <property type="entry name" value="Phage_tail_spike_N"/>
</dbReference>
<protein>
    <submittedName>
        <fullName evidence="2">Tail protein</fullName>
    </submittedName>
</protein>
<evidence type="ECO:0000313" key="2">
    <source>
        <dbReference type="EMBL" id="DAD92566.1"/>
    </source>
</evidence>
<dbReference type="InterPro" id="IPR010572">
    <property type="entry name" value="Tail_dom"/>
</dbReference>
<dbReference type="NCBIfam" id="TIGR01665">
    <property type="entry name" value="put_anti_recept"/>
    <property type="match status" value="1"/>
</dbReference>
<proteinExistence type="predicted"/>
<feature type="domain" description="Tail spike" evidence="1">
    <location>
        <begin position="176"/>
        <end position="394"/>
    </location>
</feature>
<dbReference type="Pfam" id="PF06605">
    <property type="entry name" value="Prophage_tail"/>
    <property type="match status" value="1"/>
</dbReference>
<dbReference type="EMBL" id="BK015139">
    <property type="protein sequence ID" value="DAD92566.1"/>
    <property type="molecule type" value="Genomic_DNA"/>
</dbReference>